<evidence type="ECO:0000259" key="1">
    <source>
        <dbReference type="Pfam" id="PF03551"/>
    </source>
</evidence>
<proteinExistence type="predicted"/>
<dbReference type="EMBL" id="CAADRN010000076">
    <property type="protein sequence ID" value="VFU12314.1"/>
    <property type="molecule type" value="Genomic_DNA"/>
</dbReference>
<dbReference type="InterPro" id="IPR005149">
    <property type="entry name" value="Tscrpt_reg_PadR_N"/>
</dbReference>
<dbReference type="InterPro" id="IPR036388">
    <property type="entry name" value="WH-like_DNA-bd_sf"/>
</dbReference>
<organism evidence="2">
    <name type="scientific">anaerobic digester metagenome</name>
    <dbReference type="NCBI Taxonomy" id="1263854"/>
    <lineage>
        <taxon>unclassified sequences</taxon>
        <taxon>metagenomes</taxon>
        <taxon>ecological metagenomes</taxon>
    </lineage>
</organism>
<dbReference type="Gene3D" id="1.10.10.10">
    <property type="entry name" value="Winged helix-like DNA-binding domain superfamily/Winged helix DNA-binding domain"/>
    <property type="match status" value="1"/>
</dbReference>
<feature type="domain" description="Transcription regulator PadR N-terminal" evidence="1">
    <location>
        <begin position="11"/>
        <end position="84"/>
    </location>
</feature>
<sequence length="183" mass="21475">MQILSNIEVILLSIVNEKPSYAYEIDKIIDSRDMRKWVRIGVASIYQVLKRLEERELVYSKREKEGRMPDRKRYYITEAGRMALMEASKKLLSSFEWLYFDLTVGLETSDLLSPEEIADCLKQRLARGKANLRRLREIASSPRDFKESAVSRNLIFFREAEERFLQQIIKELTTEAVCANTRS</sequence>
<accession>A0A485LW14</accession>
<dbReference type="AlphaFoldDB" id="A0A485LW14"/>
<dbReference type="Pfam" id="PF03551">
    <property type="entry name" value="PadR"/>
    <property type="match status" value="1"/>
</dbReference>
<gene>
    <name evidence="2" type="ORF">SCFA_1670005</name>
</gene>
<dbReference type="SUPFAM" id="SSF46785">
    <property type="entry name" value="Winged helix' DNA-binding domain"/>
    <property type="match status" value="1"/>
</dbReference>
<evidence type="ECO:0000313" key="2">
    <source>
        <dbReference type="EMBL" id="VFU12314.1"/>
    </source>
</evidence>
<dbReference type="InterPro" id="IPR036390">
    <property type="entry name" value="WH_DNA-bd_sf"/>
</dbReference>
<name>A0A485LW14_9ZZZZ</name>
<reference evidence="2" key="1">
    <citation type="submission" date="2019-03" db="EMBL/GenBank/DDBJ databases">
        <authorList>
            <person name="Hao L."/>
        </authorList>
    </citation>
    <scope>NUCLEOTIDE SEQUENCE</scope>
</reference>
<dbReference type="PANTHER" id="PTHR43252">
    <property type="entry name" value="TRANSCRIPTIONAL REGULATOR YQJI"/>
    <property type="match status" value="1"/>
</dbReference>
<dbReference type="PANTHER" id="PTHR43252:SF2">
    <property type="entry name" value="TRANSCRIPTION REGULATOR, PADR-LIKE FAMILY"/>
    <property type="match status" value="1"/>
</dbReference>
<protein>
    <submittedName>
        <fullName evidence="2">Putative transcriptional regulator</fullName>
    </submittedName>
</protein>